<evidence type="ECO:0000313" key="2">
    <source>
        <dbReference type="EMBL" id="KAJ1208244.1"/>
    </source>
</evidence>
<sequence length="79" mass="8477">MGRHRQTETPQGNTMEQYTTPVPLPQCQTCLGGTGDGLSVPANTEEPSRAEILAAIQGSRVTLEGKMETMAVEVNQEGF</sequence>
<proteinExistence type="predicted"/>
<comment type="caution">
    <text evidence="2">The sequence shown here is derived from an EMBL/GenBank/DDBJ whole genome shotgun (WGS) entry which is preliminary data.</text>
</comment>
<evidence type="ECO:0000313" key="3">
    <source>
        <dbReference type="Proteomes" id="UP001066276"/>
    </source>
</evidence>
<dbReference type="Proteomes" id="UP001066276">
    <property type="component" value="Chromosome 1_2"/>
</dbReference>
<protein>
    <submittedName>
        <fullName evidence="2">Uncharacterized protein</fullName>
    </submittedName>
</protein>
<evidence type="ECO:0000256" key="1">
    <source>
        <dbReference type="SAM" id="MobiDB-lite"/>
    </source>
</evidence>
<feature type="compositionally biased region" description="Polar residues" evidence="1">
    <location>
        <begin position="8"/>
        <end position="21"/>
    </location>
</feature>
<keyword evidence="3" id="KW-1185">Reference proteome</keyword>
<name>A0AAV7W594_PLEWA</name>
<accession>A0AAV7W594</accession>
<gene>
    <name evidence="2" type="ORF">NDU88_003630</name>
</gene>
<reference evidence="2" key="1">
    <citation type="journal article" date="2022" name="bioRxiv">
        <title>Sequencing and chromosome-scale assembly of the giantPleurodeles waltlgenome.</title>
        <authorList>
            <person name="Brown T."/>
            <person name="Elewa A."/>
            <person name="Iarovenko S."/>
            <person name="Subramanian E."/>
            <person name="Araus A.J."/>
            <person name="Petzold A."/>
            <person name="Susuki M."/>
            <person name="Suzuki K.-i.T."/>
            <person name="Hayashi T."/>
            <person name="Toyoda A."/>
            <person name="Oliveira C."/>
            <person name="Osipova E."/>
            <person name="Leigh N.D."/>
            <person name="Simon A."/>
            <person name="Yun M.H."/>
        </authorList>
    </citation>
    <scope>NUCLEOTIDE SEQUENCE</scope>
    <source>
        <strain evidence="2">20211129_DDA</strain>
        <tissue evidence="2">Liver</tissue>
    </source>
</reference>
<feature type="region of interest" description="Disordered" evidence="1">
    <location>
        <begin position="1"/>
        <end position="21"/>
    </location>
</feature>
<dbReference type="EMBL" id="JANPWB010000002">
    <property type="protein sequence ID" value="KAJ1208244.1"/>
    <property type="molecule type" value="Genomic_DNA"/>
</dbReference>
<organism evidence="2 3">
    <name type="scientific">Pleurodeles waltl</name>
    <name type="common">Iberian ribbed newt</name>
    <dbReference type="NCBI Taxonomy" id="8319"/>
    <lineage>
        <taxon>Eukaryota</taxon>
        <taxon>Metazoa</taxon>
        <taxon>Chordata</taxon>
        <taxon>Craniata</taxon>
        <taxon>Vertebrata</taxon>
        <taxon>Euteleostomi</taxon>
        <taxon>Amphibia</taxon>
        <taxon>Batrachia</taxon>
        <taxon>Caudata</taxon>
        <taxon>Salamandroidea</taxon>
        <taxon>Salamandridae</taxon>
        <taxon>Pleurodelinae</taxon>
        <taxon>Pleurodeles</taxon>
    </lineage>
</organism>
<dbReference type="AlphaFoldDB" id="A0AAV7W594"/>